<sequence>MDLDALRAFLADRLAEDERRAASGGIPLLEEAERLGRLHVLRTDDGTGLLLAPVAAAGQPVPFEEKAPLLRAEIAVADEDTLRLLATAYDAHHGWQEEWRAQQ</sequence>
<name>A0A1H9XRC7_9PSEU</name>
<dbReference type="RefSeq" id="WP_092786969.1">
    <property type="nucleotide sequence ID" value="NZ_FOGI01000021.1"/>
</dbReference>
<keyword evidence="2" id="KW-1185">Reference proteome</keyword>
<dbReference type="Proteomes" id="UP000199051">
    <property type="component" value="Unassembled WGS sequence"/>
</dbReference>
<dbReference type="EMBL" id="FOGI01000021">
    <property type="protein sequence ID" value="SES48700.1"/>
    <property type="molecule type" value="Genomic_DNA"/>
</dbReference>
<evidence type="ECO:0000313" key="2">
    <source>
        <dbReference type="Proteomes" id="UP000199051"/>
    </source>
</evidence>
<proteinExistence type="predicted"/>
<accession>A0A1H9XRC7</accession>
<dbReference type="AlphaFoldDB" id="A0A1H9XRC7"/>
<reference evidence="2" key="1">
    <citation type="submission" date="2016-10" db="EMBL/GenBank/DDBJ databases">
        <authorList>
            <person name="Varghese N."/>
            <person name="Submissions S."/>
        </authorList>
    </citation>
    <scope>NUCLEOTIDE SEQUENCE [LARGE SCALE GENOMIC DNA]</scope>
    <source>
        <strain evidence="2">DSM 44260</strain>
    </source>
</reference>
<protein>
    <submittedName>
        <fullName evidence="1">Uncharacterized protein</fullName>
    </submittedName>
</protein>
<gene>
    <name evidence="1" type="ORF">SAMN04487818_12128</name>
</gene>
<evidence type="ECO:0000313" key="1">
    <source>
        <dbReference type="EMBL" id="SES48700.1"/>
    </source>
</evidence>
<dbReference type="STRING" id="155974.SAMN04487818_12128"/>
<organism evidence="1 2">
    <name type="scientific">Actinokineospora terrae</name>
    <dbReference type="NCBI Taxonomy" id="155974"/>
    <lineage>
        <taxon>Bacteria</taxon>
        <taxon>Bacillati</taxon>
        <taxon>Actinomycetota</taxon>
        <taxon>Actinomycetes</taxon>
        <taxon>Pseudonocardiales</taxon>
        <taxon>Pseudonocardiaceae</taxon>
        <taxon>Actinokineospora</taxon>
    </lineage>
</organism>